<dbReference type="SUPFAM" id="SSF118203">
    <property type="entry name" value="Vacuolar ATP synthase subunit C"/>
    <property type="match status" value="1"/>
</dbReference>
<comment type="subunit">
    <text evidence="5">V-ATPase is a heteromultimeric enzyme composed of a peripheral catalytic V1 complex (components A to H) attached to an integral membrane V0 proton pore complex.</text>
</comment>
<feature type="region of interest" description="Disordered" evidence="6">
    <location>
        <begin position="33"/>
        <end position="54"/>
    </location>
</feature>
<evidence type="ECO:0000256" key="6">
    <source>
        <dbReference type="SAM" id="MobiDB-lite"/>
    </source>
</evidence>
<name>A0AAN9HTF1_CROPI</name>
<dbReference type="Gene3D" id="1.20.1460.10">
    <property type="entry name" value="subunit c (vma5p) of the yeast v-atpase, domain 2"/>
    <property type="match status" value="1"/>
</dbReference>
<proteinExistence type="inferred from homology"/>
<gene>
    <name evidence="7" type="ORF">RIF29_34205</name>
</gene>
<keyword evidence="2 5" id="KW-0813">Transport</keyword>
<dbReference type="PANTHER" id="PTHR10137:SF0">
    <property type="entry name" value="V-TYPE PROTON ATPASE SUBUNIT C"/>
    <property type="match status" value="1"/>
</dbReference>
<dbReference type="GO" id="GO:0000221">
    <property type="term" value="C:vacuolar proton-transporting V-type ATPase, V1 domain"/>
    <property type="evidence" value="ECO:0007669"/>
    <property type="project" value="TreeGrafter"/>
</dbReference>
<keyword evidence="4 5" id="KW-0406">Ion transport</keyword>
<evidence type="ECO:0000256" key="3">
    <source>
        <dbReference type="ARBA" id="ARBA00022781"/>
    </source>
</evidence>
<dbReference type="InterPro" id="IPR036132">
    <property type="entry name" value="Vac_ATP_synth_c_sf"/>
</dbReference>
<evidence type="ECO:0000256" key="2">
    <source>
        <dbReference type="ARBA" id="ARBA00022448"/>
    </source>
</evidence>
<evidence type="ECO:0000256" key="5">
    <source>
        <dbReference type="RuleBase" id="RU364010"/>
    </source>
</evidence>
<keyword evidence="8" id="KW-1185">Reference proteome</keyword>
<dbReference type="Proteomes" id="UP001372338">
    <property type="component" value="Unassembled WGS sequence"/>
</dbReference>
<evidence type="ECO:0000313" key="8">
    <source>
        <dbReference type="Proteomes" id="UP001372338"/>
    </source>
</evidence>
<feature type="compositionally biased region" description="Basic and acidic residues" evidence="6">
    <location>
        <begin position="41"/>
        <end position="54"/>
    </location>
</feature>
<organism evidence="7 8">
    <name type="scientific">Crotalaria pallida</name>
    <name type="common">Smooth rattlebox</name>
    <name type="synonym">Crotalaria striata</name>
    <dbReference type="NCBI Taxonomy" id="3830"/>
    <lineage>
        <taxon>Eukaryota</taxon>
        <taxon>Viridiplantae</taxon>
        <taxon>Streptophyta</taxon>
        <taxon>Embryophyta</taxon>
        <taxon>Tracheophyta</taxon>
        <taxon>Spermatophyta</taxon>
        <taxon>Magnoliopsida</taxon>
        <taxon>eudicotyledons</taxon>
        <taxon>Gunneridae</taxon>
        <taxon>Pentapetalae</taxon>
        <taxon>rosids</taxon>
        <taxon>fabids</taxon>
        <taxon>Fabales</taxon>
        <taxon>Fabaceae</taxon>
        <taxon>Papilionoideae</taxon>
        <taxon>50 kb inversion clade</taxon>
        <taxon>genistoids sensu lato</taxon>
        <taxon>core genistoids</taxon>
        <taxon>Crotalarieae</taxon>
        <taxon>Crotalaria</taxon>
    </lineage>
</organism>
<keyword evidence="3 5" id="KW-0375">Hydrogen ion transport</keyword>
<dbReference type="PANTHER" id="PTHR10137">
    <property type="entry name" value="V-TYPE PROTON ATPASE SUBUNIT C"/>
    <property type="match status" value="1"/>
</dbReference>
<dbReference type="AlphaFoldDB" id="A0AAN9HTF1"/>
<sequence>MENPCLLRSWIYEDNEYALYTLNRVADNFRTSAWEKGSNPETHESRKQELDKLVQDPESLRENLNNITMQILQVFSSWMHFYVVRLFAESILMRYGLPPSFLASVLAPSVKAEKKVRSILEALSDSTNRQEAY</sequence>
<reference evidence="7 8" key="1">
    <citation type="submission" date="2024-01" db="EMBL/GenBank/DDBJ databases">
        <title>The genomes of 5 underutilized Papilionoideae crops provide insights into root nodulation and disease resistanc.</title>
        <authorList>
            <person name="Yuan L."/>
        </authorList>
    </citation>
    <scope>NUCLEOTIDE SEQUENCE [LARGE SCALE GENOMIC DNA]</scope>
    <source>
        <strain evidence="7">ZHUSHIDOU_FW_LH</strain>
        <tissue evidence="7">Leaf</tissue>
    </source>
</reference>
<comment type="function">
    <text evidence="5">Subunit of the V1 complex of vacuolar(H+)-ATPase (V-ATPase), a multisubunit enzyme composed of a peripheral complex (V1) that hydrolyzes ATP and a membrane integral complex (V0) that translocates protons. V-ATPase is responsible for acidifying and maintaining the pH of intracellular compartments and in some cell types, is targeted to the plasma membrane, where it is responsible for acidifying the extracellular environment. Subunit C is necessary for the assembly of the catalytic sector of the enzyme and is likely to have a specific function in its catalytic activity.</text>
</comment>
<dbReference type="InterPro" id="IPR004907">
    <property type="entry name" value="ATPase_V1-cplx_csu"/>
</dbReference>
<comment type="similarity">
    <text evidence="1 5">Belongs to the V-ATPase C subunit family.</text>
</comment>
<evidence type="ECO:0000256" key="4">
    <source>
        <dbReference type="ARBA" id="ARBA00023065"/>
    </source>
</evidence>
<evidence type="ECO:0000256" key="1">
    <source>
        <dbReference type="ARBA" id="ARBA00006138"/>
    </source>
</evidence>
<protein>
    <recommendedName>
        <fullName evidence="5">V-type proton ATPase subunit C</fullName>
    </recommendedName>
</protein>
<comment type="caution">
    <text evidence="7">The sequence shown here is derived from an EMBL/GenBank/DDBJ whole genome shotgun (WGS) entry which is preliminary data.</text>
</comment>
<dbReference type="EMBL" id="JAYWIO010000007">
    <property type="protein sequence ID" value="KAK7251212.1"/>
    <property type="molecule type" value="Genomic_DNA"/>
</dbReference>
<dbReference type="GO" id="GO:0046961">
    <property type="term" value="F:proton-transporting ATPase activity, rotational mechanism"/>
    <property type="evidence" value="ECO:0007669"/>
    <property type="project" value="InterPro"/>
</dbReference>
<evidence type="ECO:0000313" key="7">
    <source>
        <dbReference type="EMBL" id="KAK7251212.1"/>
    </source>
</evidence>
<accession>A0AAN9HTF1</accession>
<dbReference type="Pfam" id="PF03223">
    <property type="entry name" value="V-ATPase_C"/>
    <property type="match status" value="1"/>
</dbReference>